<proteinExistence type="predicted"/>
<reference evidence="1 2" key="1">
    <citation type="submission" date="2022-01" db="EMBL/GenBank/DDBJ databases">
        <authorList>
            <person name="Xiong W."/>
            <person name="Schranz E."/>
        </authorList>
    </citation>
    <scope>NUCLEOTIDE SEQUENCE [LARGE SCALE GENOMIC DNA]</scope>
</reference>
<evidence type="ECO:0000313" key="1">
    <source>
        <dbReference type="EMBL" id="CAH1448140.1"/>
    </source>
</evidence>
<keyword evidence="2" id="KW-1185">Reference proteome</keyword>
<evidence type="ECO:0000313" key="2">
    <source>
        <dbReference type="Proteomes" id="UP001157418"/>
    </source>
</evidence>
<dbReference type="EMBL" id="CAKMRJ010005634">
    <property type="protein sequence ID" value="CAH1448140.1"/>
    <property type="molecule type" value="Genomic_DNA"/>
</dbReference>
<name>A0AAU9PF12_9ASTR</name>
<protein>
    <submittedName>
        <fullName evidence="1">Uncharacterized protein</fullName>
    </submittedName>
</protein>
<gene>
    <name evidence="1" type="ORF">LVIROSA_LOCUS33701</name>
</gene>
<dbReference type="AlphaFoldDB" id="A0AAU9PF12"/>
<sequence length="151" mass="16684">MGEGVQKKEAFITSTISTLTITTLTIISSTIESSTFETFTSLPPLSSPIPTSLPVSTISPTYSTIMREPITTLFSSQSTKVERVVQEKEPNDDDIMVSFYDLQFEPEEDNVPDNMIMSGKQFEILKKKINSLLQLQGDSGGRSSIYGVDME</sequence>
<comment type="caution">
    <text evidence="1">The sequence shown here is derived from an EMBL/GenBank/DDBJ whole genome shotgun (WGS) entry which is preliminary data.</text>
</comment>
<accession>A0AAU9PF12</accession>
<organism evidence="1 2">
    <name type="scientific">Lactuca virosa</name>
    <dbReference type="NCBI Taxonomy" id="75947"/>
    <lineage>
        <taxon>Eukaryota</taxon>
        <taxon>Viridiplantae</taxon>
        <taxon>Streptophyta</taxon>
        <taxon>Embryophyta</taxon>
        <taxon>Tracheophyta</taxon>
        <taxon>Spermatophyta</taxon>
        <taxon>Magnoliopsida</taxon>
        <taxon>eudicotyledons</taxon>
        <taxon>Gunneridae</taxon>
        <taxon>Pentapetalae</taxon>
        <taxon>asterids</taxon>
        <taxon>campanulids</taxon>
        <taxon>Asterales</taxon>
        <taxon>Asteraceae</taxon>
        <taxon>Cichorioideae</taxon>
        <taxon>Cichorieae</taxon>
        <taxon>Lactucinae</taxon>
        <taxon>Lactuca</taxon>
    </lineage>
</organism>
<dbReference type="Proteomes" id="UP001157418">
    <property type="component" value="Unassembled WGS sequence"/>
</dbReference>